<dbReference type="PANTHER" id="PTHR32494">
    <property type="entry name" value="ALLANTOATE DEIMINASE-RELATED"/>
    <property type="match status" value="1"/>
</dbReference>
<dbReference type="Gene3D" id="3.30.70.360">
    <property type="match status" value="1"/>
</dbReference>
<evidence type="ECO:0000259" key="3">
    <source>
        <dbReference type="Pfam" id="PF07687"/>
    </source>
</evidence>
<dbReference type="Pfam" id="PF07687">
    <property type="entry name" value="M20_dimer"/>
    <property type="match status" value="1"/>
</dbReference>
<keyword evidence="2" id="KW-0378">Hydrolase</keyword>
<proteinExistence type="inferred from homology"/>
<evidence type="ECO:0000313" key="5">
    <source>
        <dbReference type="Proteomes" id="UP000800200"/>
    </source>
</evidence>
<name>A0A6A6EHA4_9PEZI</name>
<comment type="similarity">
    <text evidence="1">Belongs to the peptidase M20A family.</text>
</comment>
<dbReference type="Gene3D" id="3.40.630.10">
    <property type="entry name" value="Zn peptidases"/>
    <property type="match status" value="1"/>
</dbReference>
<dbReference type="NCBIfam" id="TIGR01879">
    <property type="entry name" value="hydantase"/>
    <property type="match status" value="1"/>
</dbReference>
<sequence>MALPARRLPSATLRLAGKSWIRPCTLRRIASIGERSFSASSRWQLHTKELTEELLGSLKVNQSRLMEDIHHTCQWGTGLRWGSARTETGMSRLSLTDADKQAREWFIGTTQALGCKTTIDSMGNIFAVRPGIRNDKPPTFVGSHLDTQPSGGRYDGILGVTAGVEMLKVLADNWVETEYPVGVVNWTNEEGARFPISMVSSGVWSGSIPEETAHNLREVHPGNATMASELSRIGYLGQTPCSYESFPMAAHFELHIEQGPLLEMSNKKIGIVTGVQVYRWFTIKVIGRDTHTGTTDLKSRADALLTASKLVLHSHRLATANSALASTGILTLKPGSPNTVPGEVTFSLDIRAPTDSTVETMTQLIESDFPKIAAGENVLGSNENCTSGLPCDITITLDSDSPATTFHPDCISAVTRSAQSALGEDAKALTMEMTSGAGHDSVYTSKRCPTSMIFVPCREGVSHNPAEFCKEEDCALGAQVLLQSLLRFDRIRDERRVTWKQEPYIL</sequence>
<dbReference type="OrthoDB" id="4676at2759"/>
<keyword evidence="5" id="KW-1185">Reference proteome</keyword>
<dbReference type="AlphaFoldDB" id="A0A6A6EHA4"/>
<dbReference type="InterPro" id="IPR011650">
    <property type="entry name" value="Peptidase_M20_dimer"/>
</dbReference>
<evidence type="ECO:0000313" key="4">
    <source>
        <dbReference type="EMBL" id="KAF2190673.1"/>
    </source>
</evidence>
<feature type="domain" description="Peptidase M20 dimerisation" evidence="3">
    <location>
        <begin position="278"/>
        <end position="371"/>
    </location>
</feature>
<dbReference type="SUPFAM" id="SSF53187">
    <property type="entry name" value="Zn-dependent exopeptidases"/>
    <property type="match status" value="1"/>
</dbReference>
<evidence type="ECO:0000256" key="1">
    <source>
        <dbReference type="ARBA" id="ARBA00006247"/>
    </source>
</evidence>
<reference evidence="4" key="1">
    <citation type="journal article" date="2020" name="Stud. Mycol.">
        <title>101 Dothideomycetes genomes: a test case for predicting lifestyles and emergence of pathogens.</title>
        <authorList>
            <person name="Haridas S."/>
            <person name="Albert R."/>
            <person name="Binder M."/>
            <person name="Bloem J."/>
            <person name="Labutti K."/>
            <person name="Salamov A."/>
            <person name="Andreopoulos B."/>
            <person name="Baker S."/>
            <person name="Barry K."/>
            <person name="Bills G."/>
            <person name="Bluhm B."/>
            <person name="Cannon C."/>
            <person name="Castanera R."/>
            <person name="Culley D."/>
            <person name="Daum C."/>
            <person name="Ezra D."/>
            <person name="Gonzalez J."/>
            <person name="Henrissat B."/>
            <person name="Kuo A."/>
            <person name="Liang C."/>
            <person name="Lipzen A."/>
            <person name="Lutzoni F."/>
            <person name="Magnuson J."/>
            <person name="Mondo S."/>
            <person name="Nolan M."/>
            <person name="Ohm R."/>
            <person name="Pangilinan J."/>
            <person name="Park H.-J."/>
            <person name="Ramirez L."/>
            <person name="Alfaro M."/>
            <person name="Sun H."/>
            <person name="Tritt A."/>
            <person name="Yoshinaga Y."/>
            <person name="Zwiers L.-H."/>
            <person name="Turgeon B."/>
            <person name="Goodwin S."/>
            <person name="Spatafora J."/>
            <person name="Crous P."/>
            <person name="Grigoriev I."/>
        </authorList>
    </citation>
    <scope>NUCLEOTIDE SEQUENCE</scope>
    <source>
        <strain evidence="4">CBS 207.26</strain>
    </source>
</reference>
<dbReference type="PANTHER" id="PTHR32494:SF5">
    <property type="entry name" value="ALLANTOATE AMIDOHYDROLASE"/>
    <property type="match status" value="1"/>
</dbReference>
<accession>A0A6A6EHA4</accession>
<dbReference type="Pfam" id="PF01546">
    <property type="entry name" value="Peptidase_M20"/>
    <property type="match status" value="1"/>
</dbReference>
<dbReference type="Proteomes" id="UP000800200">
    <property type="component" value="Unassembled WGS sequence"/>
</dbReference>
<dbReference type="SUPFAM" id="SSF55031">
    <property type="entry name" value="Bacterial exopeptidase dimerisation domain"/>
    <property type="match status" value="1"/>
</dbReference>
<gene>
    <name evidence="4" type="ORF">K469DRAFT_721572</name>
</gene>
<protein>
    <submittedName>
        <fullName evidence="4">Amidase</fullName>
    </submittedName>
</protein>
<dbReference type="GO" id="GO:0016813">
    <property type="term" value="F:hydrolase activity, acting on carbon-nitrogen (but not peptide) bonds, in linear amidines"/>
    <property type="evidence" value="ECO:0007669"/>
    <property type="project" value="InterPro"/>
</dbReference>
<dbReference type="InterPro" id="IPR002933">
    <property type="entry name" value="Peptidase_M20"/>
</dbReference>
<evidence type="ECO:0000256" key="2">
    <source>
        <dbReference type="ARBA" id="ARBA00022801"/>
    </source>
</evidence>
<dbReference type="InterPro" id="IPR010158">
    <property type="entry name" value="Amidase_Cbmase"/>
</dbReference>
<dbReference type="CDD" id="cd03884">
    <property type="entry name" value="M20_bAS"/>
    <property type="match status" value="1"/>
</dbReference>
<dbReference type="InterPro" id="IPR036264">
    <property type="entry name" value="Bact_exopeptidase_dim_dom"/>
</dbReference>
<dbReference type="EMBL" id="ML994618">
    <property type="protein sequence ID" value="KAF2190673.1"/>
    <property type="molecule type" value="Genomic_DNA"/>
</dbReference>
<organism evidence="4 5">
    <name type="scientific">Zopfia rhizophila CBS 207.26</name>
    <dbReference type="NCBI Taxonomy" id="1314779"/>
    <lineage>
        <taxon>Eukaryota</taxon>
        <taxon>Fungi</taxon>
        <taxon>Dikarya</taxon>
        <taxon>Ascomycota</taxon>
        <taxon>Pezizomycotina</taxon>
        <taxon>Dothideomycetes</taxon>
        <taxon>Dothideomycetes incertae sedis</taxon>
        <taxon>Zopfiaceae</taxon>
        <taxon>Zopfia</taxon>
    </lineage>
</organism>